<evidence type="ECO:0000313" key="2">
    <source>
        <dbReference type="Proteomes" id="UP001549098"/>
    </source>
</evidence>
<gene>
    <name evidence="1" type="ORF">ABID47_002006</name>
</gene>
<keyword evidence="2" id="KW-1185">Reference proteome</keyword>
<dbReference type="RefSeq" id="WP_354496317.1">
    <property type="nucleotide sequence ID" value="NZ_JBEPLV010000002.1"/>
</dbReference>
<protein>
    <submittedName>
        <fullName evidence="1">Uncharacterized protein</fullName>
    </submittedName>
</protein>
<comment type="caution">
    <text evidence="1">The sequence shown here is derived from an EMBL/GenBank/DDBJ whole genome shotgun (WGS) entry which is preliminary data.</text>
</comment>
<organism evidence="1 2">
    <name type="scientific">Paenibacillus favisporus</name>
    <dbReference type="NCBI Taxonomy" id="221028"/>
    <lineage>
        <taxon>Bacteria</taxon>
        <taxon>Bacillati</taxon>
        <taxon>Bacillota</taxon>
        <taxon>Bacilli</taxon>
        <taxon>Bacillales</taxon>
        <taxon>Paenibacillaceae</taxon>
        <taxon>Paenibacillus</taxon>
    </lineage>
</organism>
<evidence type="ECO:0000313" key="1">
    <source>
        <dbReference type="EMBL" id="MET3545395.1"/>
    </source>
</evidence>
<dbReference type="EMBL" id="JBEPLV010000002">
    <property type="protein sequence ID" value="MET3545395.1"/>
    <property type="molecule type" value="Genomic_DNA"/>
</dbReference>
<sequence length="283" mass="31294">MKKRGFLPEFWTLRWKDAGFDPKNPPRLLAKDIPWTYDADSLPIGHMYGTLLAVTIRNKTAGSIHEITIKEDVTMNRALISTIELFEIDLPRYQHHNLGWLENCRIGIMKLPYSGEEGLAEGLLCSGKQTFDLVQWGCCLRYICGLTLEEAITATAMHILKQPDHNQYPLALMALLDVRSRLEQHTARTAAEHMGRSLDAGLLELNLTAYAEGAAASLRIGGGTSLATSGLTADLDTEVRANAPVNRLPLLGPEFPTDTRALIRRSSAYLSLFGASTKNRHPG</sequence>
<reference evidence="1 2" key="1">
    <citation type="submission" date="2024-06" db="EMBL/GenBank/DDBJ databases">
        <title>Genomic Encyclopedia of Type Strains, Phase IV (KMG-IV): sequencing the most valuable type-strain genomes for metagenomic binning, comparative biology and taxonomic classification.</title>
        <authorList>
            <person name="Goeker M."/>
        </authorList>
    </citation>
    <scope>NUCLEOTIDE SEQUENCE [LARGE SCALE GENOMIC DNA]</scope>
    <source>
        <strain evidence="1 2">DSM 17253</strain>
    </source>
</reference>
<proteinExistence type="predicted"/>
<accession>A0ABV2F0X6</accession>
<dbReference type="Proteomes" id="UP001549098">
    <property type="component" value="Unassembled WGS sequence"/>
</dbReference>
<name>A0ABV2F0X6_9BACL</name>